<proteinExistence type="predicted"/>
<dbReference type="GeneID" id="94849358"/>
<evidence type="ECO:0000313" key="2">
    <source>
        <dbReference type="Proteomes" id="UP000179807"/>
    </source>
</evidence>
<dbReference type="RefSeq" id="XP_068367318.1">
    <property type="nucleotide sequence ID" value="XM_068514654.1"/>
</dbReference>
<dbReference type="AlphaFoldDB" id="A0A1J4KWV1"/>
<organism evidence="1 2">
    <name type="scientific">Tritrichomonas foetus</name>
    <dbReference type="NCBI Taxonomy" id="1144522"/>
    <lineage>
        <taxon>Eukaryota</taxon>
        <taxon>Metamonada</taxon>
        <taxon>Parabasalia</taxon>
        <taxon>Tritrichomonadida</taxon>
        <taxon>Tritrichomonadidae</taxon>
        <taxon>Tritrichomonas</taxon>
    </lineage>
</organism>
<reference evidence="1" key="1">
    <citation type="submission" date="2016-10" db="EMBL/GenBank/DDBJ databases">
        <authorList>
            <person name="Benchimol M."/>
            <person name="Almeida L.G."/>
            <person name="Vasconcelos A.T."/>
            <person name="Perreira-Neves A."/>
            <person name="Rosa I.A."/>
            <person name="Tasca T."/>
            <person name="Bogo M.R."/>
            <person name="de Souza W."/>
        </authorList>
    </citation>
    <scope>NUCLEOTIDE SEQUENCE [LARGE SCALE GENOMIC DNA]</scope>
    <source>
        <strain evidence="1">K</strain>
    </source>
</reference>
<evidence type="ECO:0000313" key="1">
    <source>
        <dbReference type="EMBL" id="OHT14182.1"/>
    </source>
</evidence>
<dbReference type="VEuPathDB" id="TrichDB:TRFO_43151"/>
<keyword evidence="2" id="KW-1185">Reference proteome</keyword>
<comment type="caution">
    <text evidence="1">The sequence shown here is derived from an EMBL/GenBank/DDBJ whole genome shotgun (WGS) entry which is preliminary data.</text>
</comment>
<dbReference type="Proteomes" id="UP000179807">
    <property type="component" value="Unassembled WGS sequence"/>
</dbReference>
<sequence length="97" mass="10813">MEATIAKLSSQKNTNGIPVFNVFAKIHRQNANPIIMKISSDAKIEDLSYQFSARCNQPIDHLMIDTNSGKQPLTQEIFNSSLSSLQKNSGSHVNFYV</sequence>
<dbReference type="EMBL" id="MLAK01000416">
    <property type="protein sequence ID" value="OHT14182.1"/>
    <property type="molecule type" value="Genomic_DNA"/>
</dbReference>
<protein>
    <submittedName>
        <fullName evidence="1">Uncharacterized protein</fullName>
    </submittedName>
</protein>
<gene>
    <name evidence="1" type="ORF">TRFO_43151</name>
</gene>
<accession>A0A1J4KWV1</accession>
<name>A0A1J4KWV1_9EUKA</name>